<dbReference type="EMBL" id="VSRR010002798">
    <property type="protein sequence ID" value="MPC33286.1"/>
    <property type="molecule type" value="Genomic_DNA"/>
</dbReference>
<accession>A0A5B7EJA6</accession>
<proteinExistence type="predicted"/>
<evidence type="ECO:0000313" key="2">
    <source>
        <dbReference type="EMBL" id="MPC33286.1"/>
    </source>
</evidence>
<gene>
    <name evidence="2" type="ORF">E2C01_026631</name>
</gene>
<protein>
    <submittedName>
        <fullName evidence="2">Uncharacterized protein</fullName>
    </submittedName>
</protein>
<feature type="compositionally biased region" description="Low complexity" evidence="1">
    <location>
        <begin position="122"/>
        <end position="132"/>
    </location>
</feature>
<feature type="compositionally biased region" description="Basic and acidic residues" evidence="1">
    <location>
        <begin position="140"/>
        <end position="160"/>
    </location>
</feature>
<evidence type="ECO:0000256" key="1">
    <source>
        <dbReference type="SAM" id="MobiDB-lite"/>
    </source>
</evidence>
<keyword evidence="3" id="KW-1185">Reference proteome</keyword>
<dbReference type="Proteomes" id="UP000324222">
    <property type="component" value="Unassembled WGS sequence"/>
</dbReference>
<name>A0A5B7EJA6_PORTR</name>
<evidence type="ECO:0000313" key="3">
    <source>
        <dbReference type="Proteomes" id="UP000324222"/>
    </source>
</evidence>
<organism evidence="2 3">
    <name type="scientific">Portunus trituberculatus</name>
    <name type="common">Swimming crab</name>
    <name type="synonym">Neptunus trituberculatus</name>
    <dbReference type="NCBI Taxonomy" id="210409"/>
    <lineage>
        <taxon>Eukaryota</taxon>
        <taxon>Metazoa</taxon>
        <taxon>Ecdysozoa</taxon>
        <taxon>Arthropoda</taxon>
        <taxon>Crustacea</taxon>
        <taxon>Multicrustacea</taxon>
        <taxon>Malacostraca</taxon>
        <taxon>Eumalacostraca</taxon>
        <taxon>Eucarida</taxon>
        <taxon>Decapoda</taxon>
        <taxon>Pleocyemata</taxon>
        <taxon>Brachyura</taxon>
        <taxon>Eubrachyura</taxon>
        <taxon>Portunoidea</taxon>
        <taxon>Portunidae</taxon>
        <taxon>Portuninae</taxon>
        <taxon>Portunus</taxon>
    </lineage>
</organism>
<comment type="caution">
    <text evidence="2">The sequence shown here is derived from an EMBL/GenBank/DDBJ whole genome shotgun (WGS) entry which is preliminary data.</text>
</comment>
<reference evidence="2 3" key="1">
    <citation type="submission" date="2019-05" db="EMBL/GenBank/DDBJ databases">
        <title>Another draft genome of Portunus trituberculatus and its Hox gene families provides insights of decapod evolution.</title>
        <authorList>
            <person name="Jeong J.-H."/>
            <person name="Song I."/>
            <person name="Kim S."/>
            <person name="Choi T."/>
            <person name="Kim D."/>
            <person name="Ryu S."/>
            <person name="Kim W."/>
        </authorList>
    </citation>
    <scope>NUCLEOTIDE SEQUENCE [LARGE SCALE GENOMIC DNA]</scope>
    <source>
        <tissue evidence="2">Muscle</tissue>
    </source>
</reference>
<feature type="region of interest" description="Disordered" evidence="1">
    <location>
        <begin position="117"/>
        <end position="168"/>
    </location>
</feature>
<dbReference type="AlphaFoldDB" id="A0A5B7EJA6"/>
<sequence length="225" mass="24042">MQAAGFDLAIFLPHSTKSMSVSKATLLPPLSTILSTIGWSRESTSTKYYSRPITDADEFALGLGLAATSLSLVHVLLSSVLDSARSSPLVSPRSSVLVSSFPDERLPDTVMVADTTRRRLSRTSSSSSEVSSLKGNISEVRAERDLERRDEAVEDADRPGEGPGGSQLMSITSVISKVDSWLSASCEAMAAPPAGKTRPLTTILCVFKDLDLDAFMSLMSQLIEA</sequence>